<keyword evidence="2" id="KW-1185">Reference proteome</keyword>
<organism evidence="1 2">
    <name type="scientific">Helicostylum pulchrum</name>
    <dbReference type="NCBI Taxonomy" id="562976"/>
    <lineage>
        <taxon>Eukaryota</taxon>
        <taxon>Fungi</taxon>
        <taxon>Fungi incertae sedis</taxon>
        <taxon>Mucoromycota</taxon>
        <taxon>Mucoromycotina</taxon>
        <taxon>Mucoromycetes</taxon>
        <taxon>Mucorales</taxon>
        <taxon>Mucorineae</taxon>
        <taxon>Mucoraceae</taxon>
        <taxon>Helicostylum</taxon>
    </lineage>
</organism>
<comment type="caution">
    <text evidence="1">The sequence shown here is derived from an EMBL/GenBank/DDBJ whole genome shotgun (WGS) entry which is preliminary data.</text>
</comment>
<gene>
    <name evidence="1" type="ORF">HPULCUR_001781</name>
</gene>
<evidence type="ECO:0000313" key="1">
    <source>
        <dbReference type="EMBL" id="GAA5796409.1"/>
    </source>
</evidence>
<reference evidence="1 2" key="1">
    <citation type="submission" date="2024-04" db="EMBL/GenBank/DDBJ databases">
        <title>genome sequences of Mucor flavus KT1a and Helicostylum pulchrum KT1b strains isolation_sourced from the surface of a dry-aged beef.</title>
        <authorList>
            <person name="Toyotome T."/>
            <person name="Hosono M."/>
            <person name="Torimaru M."/>
            <person name="Fukuda K."/>
            <person name="Mikami N."/>
        </authorList>
    </citation>
    <scope>NUCLEOTIDE SEQUENCE [LARGE SCALE GENOMIC DNA]</scope>
    <source>
        <strain evidence="1 2">KT1b</strain>
    </source>
</reference>
<evidence type="ECO:0000313" key="2">
    <source>
        <dbReference type="Proteomes" id="UP001476247"/>
    </source>
</evidence>
<sequence>MVAQVAWARCICDPADTLCLDNCVNSARDCIEGCDGKSGDSCFTSCVNLHWPGATFEDAGIINPVASQITSKKAKITPTTNHMVSFPTMISAVGTLPTAETATAGPADDLIPFLMSIFGGLSGPYSSSLSGPFSRSLTAAVPSALPSTLTLDSSGILNASSFASQFSISTVIPSFTTI</sequence>
<accession>A0ABP9XNR4</accession>
<proteinExistence type="predicted"/>
<protein>
    <submittedName>
        <fullName evidence="1">Uncharacterized protein</fullName>
    </submittedName>
</protein>
<name>A0ABP9XNR4_9FUNG</name>
<dbReference type="Proteomes" id="UP001476247">
    <property type="component" value="Unassembled WGS sequence"/>
</dbReference>
<dbReference type="EMBL" id="BAABUJ010000006">
    <property type="protein sequence ID" value="GAA5796409.1"/>
    <property type="molecule type" value="Genomic_DNA"/>
</dbReference>